<reference evidence="1 2" key="1">
    <citation type="journal article" date="2012" name="Nat. Genet.">
        <title>The yak genome and adaptation to life at high altitude.</title>
        <authorList>
            <person name="Qiu Q."/>
            <person name="Zhang G."/>
            <person name="Ma T."/>
            <person name="Qian W."/>
            <person name="Wang J."/>
            <person name="Ye Z."/>
            <person name="Cao C."/>
            <person name="Hu Q."/>
            <person name="Kim J."/>
            <person name="Larkin D.M."/>
            <person name="Auvil L."/>
            <person name="Capitanu B."/>
            <person name="Ma J."/>
            <person name="Lewin H.A."/>
            <person name="Qian X."/>
            <person name="Lang Y."/>
            <person name="Zhou R."/>
            <person name="Wang L."/>
            <person name="Wang K."/>
            <person name="Xia J."/>
            <person name="Liao S."/>
            <person name="Pan S."/>
            <person name="Lu X."/>
            <person name="Hou H."/>
            <person name="Wang Y."/>
            <person name="Zang X."/>
            <person name="Yin Y."/>
            <person name="Ma H."/>
            <person name="Zhang J."/>
            <person name="Wang Z."/>
            <person name="Zhang Y."/>
            <person name="Zhang D."/>
            <person name="Yonezawa T."/>
            <person name="Hasegawa M."/>
            <person name="Zhong Y."/>
            <person name="Liu W."/>
            <person name="Zhang Y."/>
            <person name="Huang Z."/>
            <person name="Zhang S."/>
            <person name="Long R."/>
            <person name="Yang H."/>
            <person name="Wang J."/>
            <person name="Lenstra J.A."/>
            <person name="Cooper D.N."/>
            <person name="Wu Y."/>
            <person name="Wang J."/>
            <person name="Shi P."/>
            <person name="Wang J."/>
            <person name="Liu J."/>
        </authorList>
    </citation>
    <scope>NUCLEOTIDE SEQUENCE [LARGE SCALE GENOMIC DNA]</scope>
    <source>
        <strain evidence="2">yakQH1</strain>
    </source>
</reference>
<accession>L8IQN7</accession>
<gene>
    <name evidence="1" type="ORF">M91_21568</name>
</gene>
<protein>
    <submittedName>
        <fullName evidence="1">Uncharacterized protein</fullName>
    </submittedName>
</protein>
<dbReference type="AlphaFoldDB" id="L8IQN7"/>
<feature type="non-terminal residue" evidence="1">
    <location>
        <position position="1"/>
    </location>
</feature>
<name>L8IQN7_9CETA</name>
<dbReference type="Proteomes" id="UP000011080">
    <property type="component" value="Unassembled WGS sequence"/>
</dbReference>
<evidence type="ECO:0000313" key="2">
    <source>
        <dbReference type="Proteomes" id="UP000011080"/>
    </source>
</evidence>
<feature type="non-terminal residue" evidence="1">
    <location>
        <position position="48"/>
    </location>
</feature>
<evidence type="ECO:0000313" key="1">
    <source>
        <dbReference type="EMBL" id="ELR57814.1"/>
    </source>
</evidence>
<sequence>QRAHHDSLSEDVITKWSLKDKELPRCMQIGRSIQVEQMGSAKAPRWAQ</sequence>
<organism evidence="1 2">
    <name type="scientific">Bos mutus</name>
    <name type="common">wild yak</name>
    <dbReference type="NCBI Taxonomy" id="72004"/>
    <lineage>
        <taxon>Eukaryota</taxon>
        <taxon>Metazoa</taxon>
        <taxon>Chordata</taxon>
        <taxon>Craniata</taxon>
        <taxon>Vertebrata</taxon>
        <taxon>Euteleostomi</taxon>
        <taxon>Mammalia</taxon>
        <taxon>Eutheria</taxon>
        <taxon>Laurasiatheria</taxon>
        <taxon>Artiodactyla</taxon>
        <taxon>Ruminantia</taxon>
        <taxon>Pecora</taxon>
        <taxon>Bovidae</taxon>
        <taxon>Bovinae</taxon>
        <taxon>Bos</taxon>
    </lineage>
</organism>
<proteinExistence type="predicted"/>
<dbReference type="EMBL" id="JH880931">
    <property type="protein sequence ID" value="ELR57814.1"/>
    <property type="molecule type" value="Genomic_DNA"/>
</dbReference>